<keyword evidence="1" id="KW-0677">Repeat</keyword>
<dbReference type="Proteomes" id="UP000294847">
    <property type="component" value="Chromosome 5"/>
</dbReference>
<dbReference type="SUPFAM" id="SSF48403">
    <property type="entry name" value="Ankyrin repeat"/>
    <property type="match status" value="2"/>
</dbReference>
<evidence type="ECO:0000256" key="1">
    <source>
        <dbReference type="ARBA" id="ARBA00022737"/>
    </source>
</evidence>
<evidence type="ECO:0000256" key="2">
    <source>
        <dbReference type="ARBA" id="ARBA00023043"/>
    </source>
</evidence>
<dbReference type="PANTHER" id="PTHR24198:SF165">
    <property type="entry name" value="ANKYRIN REPEAT-CONTAINING PROTEIN-RELATED"/>
    <property type="match status" value="1"/>
</dbReference>
<gene>
    <name evidence="4" type="ORF">PoMZ_11311</name>
</gene>
<reference evidence="4 5" key="1">
    <citation type="journal article" date="2019" name="Mol. Biol. Evol.">
        <title>Blast fungal genomes show frequent chromosomal changes, gene gains and losses, and effector gene turnover.</title>
        <authorList>
            <person name="Gomez Luciano L.B."/>
            <person name="Jason Tsai I."/>
            <person name="Chuma I."/>
            <person name="Tosa Y."/>
            <person name="Chen Y.H."/>
            <person name="Li J.Y."/>
            <person name="Li M.Y."/>
            <person name="Jade Lu M.Y."/>
            <person name="Nakayashiki H."/>
            <person name="Li W.H."/>
        </authorList>
    </citation>
    <scope>NUCLEOTIDE SEQUENCE [LARGE SCALE GENOMIC DNA]</scope>
    <source>
        <strain evidence="4">MZ5-1-6</strain>
    </source>
</reference>
<dbReference type="AlphaFoldDB" id="A0A4P7NK14"/>
<name>A0A4P7NK14_PYROR</name>
<dbReference type="PROSITE" id="PS50297">
    <property type="entry name" value="ANK_REP_REGION"/>
    <property type="match status" value="4"/>
</dbReference>
<dbReference type="PANTHER" id="PTHR24198">
    <property type="entry name" value="ANKYRIN REPEAT AND PROTEIN KINASE DOMAIN-CONTAINING PROTEIN"/>
    <property type="match status" value="1"/>
</dbReference>
<feature type="compositionally biased region" description="Low complexity" evidence="3">
    <location>
        <begin position="344"/>
        <end position="358"/>
    </location>
</feature>
<dbReference type="Pfam" id="PF00023">
    <property type="entry name" value="Ank"/>
    <property type="match status" value="1"/>
</dbReference>
<proteinExistence type="predicted"/>
<evidence type="ECO:0000256" key="3">
    <source>
        <dbReference type="SAM" id="MobiDB-lite"/>
    </source>
</evidence>
<feature type="region of interest" description="Disordered" evidence="3">
    <location>
        <begin position="208"/>
        <end position="229"/>
    </location>
</feature>
<dbReference type="InterPro" id="IPR002110">
    <property type="entry name" value="Ankyrin_rpt"/>
</dbReference>
<dbReference type="Gene3D" id="1.25.40.20">
    <property type="entry name" value="Ankyrin repeat-containing domain"/>
    <property type="match status" value="3"/>
</dbReference>
<protein>
    <submittedName>
        <fullName evidence="4">Uncharacterized protein</fullName>
    </submittedName>
</protein>
<evidence type="ECO:0000313" key="4">
    <source>
        <dbReference type="EMBL" id="QBZ62431.1"/>
    </source>
</evidence>
<dbReference type="GO" id="GO:0005737">
    <property type="term" value="C:cytoplasm"/>
    <property type="evidence" value="ECO:0007669"/>
    <property type="project" value="TreeGrafter"/>
</dbReference>
<accession>A0A4P7NK14</accession>
<dbReference type="SMART" id="SM00248">
    <property type="entry name" value="ANK"/>
    <property type="match status" value="12"/>
</dbReference>
<dbReference type="InterPro" id="IPR036770">
    <property type="entry name" value="Ankyrin_rpt-contain_sf"/>
</dbReference>
<organism evidence="4 5">
    <name type="scientific">Pyricularia oryzae</name>
    <name type="common">Rice blast fungus</name>
    <name type="synonym">Magnaporthe oryzae</name>
    <dbReference type="NCBI Taxonomy" id="318829"/>
    <lineage>
        <taxon>Eukaryota</taxon>
        <taxon>Fungi</taxon>
        <taxon>Dikarya</taxon>
        <taxon>Ascomycota</taxon>
        <taxon>Pezizomycotina</taxon>
        <taxon>Sordariomycetes</taxon>
        <taxon>Sordariomycetidae</taxon>
        <taxon>Magnaporthales</taxon>
        <taxon>Pyriculariaceae</taxon>
        <taxon>Pyricularia</taxon>
    </lineage>
</organism>
<dbReference type="PROSITE" id="PS50088">
    <property type="entry name" value="ANK_REPEAT"/>
    <property type="match status" value="4"/>
</dbReference>
<evidence type="ECO:0000313" key="5">
    <source>
        <dbReference type="Proteomes" id="UP000294847"/>
    </source>
</evidence>
<dbReference type="Pfam" id="PF12796">
    <property type="entry name" value="Ank_2"/>
    <property type="match status" value="2"/>
</dbReference>
<feature type="region of interest" description="Disordered" evidence="3">
    <location>
        <begin position="332"/>
        <end position="359"/>
    </location>
</feature>
<sequence>MASSRITPRQWEELKPKIQDLIHRGCPLKCKDGSRQTISEILQQDLNISITVAQLEPKLRKWGVAKNLKLHEWREIMPRLDEFEASGTSYRILLANHKIPQSAVQGARKRLGSENLTAEQRSQETLHNSQTRTISIVDSSGQVLWSSIAQSPQQPHTNVDLGQDDGIDAVQKDATMSDNLTTSKQGFPADFLLQTALSCELESTENQVVRRSASRHEDNQPFPQERPGTSGLNFTFDPCVYPMLSGALTPQLTFPVSLQNPINLPGVTESDAFYGHLESWCSPTTSALQNSVQQPHQSLILRSGQTDLSLLPSRALEAAQVFVRRMLRHAVTSHDDTTSPAITAQEDPAQQPQDPSSEQVDELLDRLLSLLPRKDVEAIQNDASVKDDPGSLVRKLLLCSVINNFAGLEDIPHSPVLAMLKTDPHTRSELFGHLQVSSPALAKTVANALFRAALETCDVEAVEAIIEASKEKPYAIVPDSMVYSCKLERGRNHYWHQASAMEMAVCSGSLRMVHTLLRLNVNVNKTQTLPVHGHQKGPLWLAICESPLVNMELVAVLLNRGAKVRPDHVLHAIELHVPRLLETLLRQMPSQDHRRLVSDEYRFESTGFLQHLFAHYSNSDATTVIRLVLDNCDKSGCGNCDCSDYLVQATKHGNMDLSEFLRHRRKLVITGGVLSAAIRSRKQSLIELLLQEIGGREKGPHFSDIEADRIDYPLHCPCATCATTPPAKDQYYSQIELLTTPLAEAIRAQDEELIQVLENLGAYAPILESSPTGTDHVEAATCAAAEVGNLVFLRRLLADATPRSIKALCPALCTAIRWGKAEAVSIILSWLFRVTVSGVDRFEDWDSGTPDPLMEALRAKEEQLVYTLLDLGIFTADDAEYKESYLELASLWKSDSLIRDMLLMGFGCSEGYRTTPLIEAVRSKNKDLVELLLAHGADINGTPDKSRISPLGQAVLVADQEMTQLLHFNGAKMTSEEFSQAFSSRGPVHDLLSTFFYSCVHSDPELGPIALKKALELGDLDMLKKLLSTGMNPNILAKDTPRLKDRSFEFTTPLGFAVRHSVDHSLIRALYAHGADVNLWAMRYEEKSWTALLLAIEQRNLAMINLLLDLGADVHLPAKLFLKRTPLQAACEIGSTAIVRLFLKKGADVNAPPARVGGGSALRLAAQGGFVGIAELLLSRGAKLIQDQRLEDMTALEAAAYKGRIHMLQLLWEAGKGGFSVDEIDRAIAHAEKRGHQTCADLLGMLRSMHVSAAKGLQEASHDRA</sequence>
<dbReference type="EMBL" id="CP034208">
    <property type="protein sequence ID" value="QBZ62431.1"/>
    <property type="molecule type" value="Genomic_DNA"/>
</dbReference>
<keyword evidence="2" id="KW-0040">ANK repeat</keyword>